<organism evidence="1 2">
    <name type="scientific">Streptomyces polyrhachis</name>
    <dbReference type="NCBI Taxonomy" id="1282885"/>
    <lineage>
        <taxon>Bacteria</taxon>
        <taxon>Bacillati</taxon>
        <taxon>Actinomycetota</taxon>
        <taxon>Actinomycetes</taxon>
        <taxon>Kitasatosporales</taxon>
        <taxon>Streptomycetaceae</taxon>
        <taxon>Streptomyces</taxon>
    </lineage>
</organism>
<dbReference type="RefSeq" id="WP_386411804.1">
    <property type="nucleotide sequence ID" value="NZ_JBHSZO010000004.1"/>
</dbReference>
<reference evidence="2" key="1">
    <citation type="journal article" date="2019" name="Int. J. Syst. Evol. Microbiol.">
        <title>The Global Catalogue of Microorganisms (GCM) 10K type strain sequencing project: providing services to taxonomists for standard genome sequencing and annotation.</title>
        <authorList>
            <consortium name="The Broad Institute Genomics Platform"/>
            <consortium name="The Broad Institute Genome Sequencing Center for Infectious Disease"/>
            <person name="Wu L."/>
            <person name="Ma J."/>
        </authorList>
    </citation>
    <scope>NUCLEOTIDE SEQUENCE [LARGE SCALE GENOMIC DNA]</scope>
    <source>
        <strain evidence="2">CGMCC 1.13681</strain>
    </source>
</reference>
<protein>
    <submittedName>
        <fullName evidence="1">Uncharacterized protein</fullName>
    </submittedName>
</protein>
<name>A0ABW2G8Y6_9ACTN</name>
<dbReference type="EMBL" id="JBHSZO010000004">
    <property type="protein sequence ID" value="MFC7217255.1"/>
    <property type="molecule type" value="Genomic_DNA"/>
</dbReference>
<accession>A0ABW2G8Y6</accession>
<proteinExistence type="predicted"/>
<keyword evidence="2" id="KW-1185">Reference proteome</keyword>
<sequence>MTSVQNLLGSLFALALAAAVGAPAIAGAIRELRIDRQLRAAARN</sequence>
<dbReference type="Proteomes" id="UP001596413">
    <property type="component" value="Unassembled WGS sequence"/>
</dbReference>
<comment type="caution">
    <text evidence="1">The sequence shown here is derived from an EMBL/GenBank/DDBJ whole genome shotgun (WGS) entry which is preliminary data.</text>
</comment>
<evidence type="ECO:0000313" key="2">
    <source>
        <dbReference type="Proteomes" id="UP001596413"/>
    </source>
</evidence>
<evidence type="ECO:0000313" key="1">
    <source>
        <dbReference type="EMBL" id="MFC7217255.1"/>
    </source>
</evidence>
<gene>
    <name evidence="1" type="ORF">ACFQLX_03570</name>
</gene>